<comment type="caution">
    <text evidence="8">The sequence shown here is derived from an EMBL/GenBank/DDBJ whole genome shotgun (WGS) entry which is preliminary data.</text>
</comment>
<feature type="domain" description="Glycosyl hydrolase family 95 N-terminal" evidence="4">
    <location>
        <begin position="300"/>
        <end position="443"/>
    </location>
</feature>
<dbReference type="InterPro" id="IPR027414">
    <property type="entry name" value="GH95_N_dom"/>
</dbReference>
<keyword evidence="2" id="KW-0326">Glycosidase</keyword>
<dbReference type="PANTHER" id="PTHR31084:SF0">
    <property type="entry name" value="ALPHA-L-FUCOSIDASE 2"/>
    <property type="match status" value="1"/>
</dbReference>
<feature type="domain" description="Glycosyl hydrolase family 95 N-terminal" evidence="4">
    <location>
        <begin position="31"/>
        <end position="114"/>
    </location>
</feature>
<evidence type="ECO:0000259" key="5">
    <source>
        <dbReference type="Pfam" id="PF21307"/>
    </source>
</evidence>
<keyword evidence="1 8" id="KW-0378">Hydrolase</keyword>
<dbReference type="Pfam" id="PF21467">
    <property type="entry name" value="BetaGal_gal-bd"/>
    <property type="match status" value="1"/>
</dbReference>
<feature type="chain" id="PRO_5022998544" evidence="3">
    <location>
        <begin position="21"/>
        <end position="947"/>
    </location>
</feature>
<dbReference type="AlphaFoldDB" id="A0A5C8KAE5"/>
<dbReference type="SUPFAM" id="SSF48208">
    <property type="entry name" value="Six-hairpin glycosidases"/>
    <property type="match status" value="1"/>
</dbReference>
<keyword evidence="3" id="KW-0732">Signal</keyword>
<protein>
    <submittedName>
        <fullName evidence="8">Glycoside hydrolase family 95 protein</fullName>
    </submittedName>
</protein>
<evidence type="ECO:0000313" key="9">
    <source>
        <dbReference type="Proteomes" id="UP000321926"/>
    </source>
</evidence>
<dbReference type="Proteomes" id="UP000321926">
    <property type="component" value="Unassembled WGS sequence"/>
</dbReference>
<dbReference type="InterPro" id="IPR008928">
    <property type="entry name" value="6-hairpin_glycosidase_sf"/>
</dbReference>
<feature type="domain" description="Alpha fucosidase A-like C-terminal" evidence="5">
    <location>
        <begin position="865"/>
        <end position="934"/>
    </location>
</feature>
<organism evidence="8 9">
    <name type="scientific">Pontibacter qinzhouensis</name>
    <dbReference type="NCBI Taxonomy" id="2603253"/>
    <lineage>
        <taxon>Bacteria</taxon>
        <taxon>Pseudomonadati</taxon>
        <taxon>Bacteroidota</taxon>
        <taxon>Cytophagia</taxon>
        <taxon>Cytophagales</taxon>
        <taxon>Hymenobacteraceae</taxon>
        <taxon>Pontibacter</taxon>
    </lineage>
</organism>
<gene>
    <name evidence="8" type="ORF">FVR03_10245</name>
</gene>
<dbReference type="SUPFAM" id="SSF49785">
    <property type="entry name" value="Galactose-binding domain-like"/>
    <property type="match status" value="1"/>
</dbReference>
<evidence type="ECO:0000259" key="4">
    <source>
        <dbReference type="Pfam" id="PF14498"/>
    </source>
</evidence>
<dbReference type="InterPro" id="IPR048913">
    <property type="entry name" value="BetaGal_gal-bd"/>
</dbReference>
<proteinExistence type="predicted"/>
<dbReference type="Gene3D" id="2.60.120.260">
    <property type="entry name" value="Galactose-binding domain-like"/>
    <property type="match status" value="1"/>
</dbReference>
<dbReference type="InterPro" id="IPR012341">
    <property type="entry name" value="6hp_glycosidase-like_sf"/>
</dbReference>
<evidence type="ECO:0000259" key="7">
    <source>
        <dbReference type="Pfam" id="PF22124"/>
    </source>
</evidence>
<sequence length="947" mass="106524">MKAKSFVVLCFLLLTLFAFNQKQESKNDLTLWYNTPSKEWTDALPLGNGRLAAMVYGGVEKDRIQFNEETLWTGEPREYARQGAAQYLPELRKLLAEGKQKEAEKLAQEHFMSLKSNEDGDQGAWVEKVKALQKQPASPAQPKFNDSQWKEMTLPTEQGWESTDIAGMEGMDGAVWFRTTFELPKKWKGKDLKLELGRIRDEDFTFVNGELVGTTTGIGNHRRYVIPAKLLKKGKNQIAVQVLNYFDKGGIIGHKFGNIPLSIYSEGDPEPEKNLIPLNTKPWKYWIQDDMPPAVPAFQASYQAFGDLWLDFKGHENASNYRRELDIQQAISRTTYTANGVEFTREYFASAPNQVVAVHLKASKPGQITFETSLSSPHKRSSTRKIDAQTLGLSLQVKSGALRGESFLNAKTKGGKITVTDDKITITGADEATLYLTAGTNFVRFDDVSGNPEEVCRQALRTVQNATYEQVKTEHVKEYQGYFNTLTFHTPHTANADLPTNERIAKFSTSSDPSMVPLYLQYGRYLLISSSRPGTHPANIQGIWNDMLVPPWGSKYTTNINVEMIYWPAEPLNLSPMHEPLFDMVDELAERGKVTAKAHYNARGWVMHHNTDLWRGTAPINSSNHGVWVGGGAWLSHHLWDRYEYTQDKEFLKERAYPVMKGAAEFFVDFLVEDPKTGWLISTPSNSPENGGLVAGPTMDHQLVRSLFQKTIAASEALDTDAAFRNKLKEMWPKIAPNQIGKHRQLQEWLQDIDDPDNKHRHVSHLWGMHPGNDITWQKNPDMMKAAKQSLLMRGDEGTGWSLAWKLNFWSRFLDGDHAYKMVNMLIHPAAKGGGSYPNLFDAHPPFQIDGNMGGAVGIAEMLVQSHDGAIDILPALPKALPEGEIKGIRARGGYELNLKWANGQLQNLEVTSLAGNKCVVRYGGKTISFDTQKGKTYKLNKELKQI</sequence>
<accession>A0A5C8KAE5</accession>
<dbReference type="RefSeq" id="WP_147921654.1">
    <property type="nucleotide sequence ID" value="NZ_VRTY01000032.1"/>
</dbReference>
<dbReference type="EMBL" id="VRTY01000032">
    <property type="protein sequence ID" value="TXK46799.1"/>
    <property type="molecule type" value="Genomic_DNA"/>
</dbReference>
<dbReference type="OrthoDB" id="9802600at2"/>
<dbReference type="Gene3D" id="2.70.98.50">
    <property type="entry name" value="putative glycoside hydrolase family protein from bacillus halodurans"/>
    <property type="match status" value="1"/>
</dbReference>
<reference evidence="8 9" key="1">
    <citation type="submission" date="2019-08" db="EMBL/GenBank/DDBJ databases">
        <authorList>
            <person name="Shi S."/>
        </authorList>
    </citation>
    <scope>NUCLEOTIDE SEQUENCE [LARGE SCALE GENOMIC DNA]</scope>
    <source>
        <strain evidence="8 9">GY10130</strain>
    </source>
</reference>
<name>A0A5C8KAE5_9BACT</name>
<evidence type="ECO:0000256" key="2">
    <source>
        <dbReference type="ARBA" id="ARBA00023295"/>
    </source>
</evidence>
<dbReference type="InterPro" id="IPR054363">
    <property type="entry name" value="GH95_cat"/>
</dbReference>
<feature type="domain" description="Beta-galactosidase galactose-binding" evidence="6">
    <location>
        <begin position="175"/>
        <end position="236"/>
    </location>
</feature>
<feature type="signal peptide" evidence="3">
    <location>
        <begin position="1"/>
        <end position="20"/>
    </location>
</feature>
<dbReference type="PANTHER" id="PTHR31084">
    <property type="entry name" value="ALPHA-L-FUCOSIDASE 2"/>
    <property type="match status" value="1"/>
</dbReference>
<evidence type="ECO:0000256" key="3">
    <source>
        <dbReference type="SAM" id="SignalP"/>
    </source>
</evidence>
<dbReference type="InterPro" id="IPR008979">
    <property type="entry name" value="Galactose-bd-like_sf"/>
</dbReference>
<feature type="domain" description="Glycosyl hydrolase family 95 catalytic" evidence="7">
    <location>
        <begin position="467"/>
        <end position="863"/>
    </location>
</feature>
<dbReference type="GO" id="GO:0005975">
    <property type="term" value="P:carbohydrate metabolic process"/>
    <property type="evidence" value="ECO:0007669"/>
    <property type="project" value="InterPro"/>
</dbReference>
<dbReference type="InterPro" id="IPR049053">
    <property type="entry name" value="AFCA-like_C"/>
</dbReference>
<dbReference type="Pfam" id="PF21307">
    <property type="entry name" value="Glyco_hydro_95_C"/>
    <property type="match status" value="1"/>
</dbReference>
<evidence type="ECO:0000256" key="1">
    <source>
        <dbReference type="ARBA" id="ARBA00022801"/>
    </source>
</evidence>
<dbReference type="Gene3D" id="1.50.10.10">
    <property type="match status" value="1"/>
</dbReference>
<keyword evidence="9" id="KW-1185">Reference proteome</keyword>
<evidence type="ECO:0000259" key="6">
    <source>
        <dbReference type="Pfam" id="PF21467"/>
    </source>
</evidence>
<dbReference type="Pfam" id="PF14498">
    <property type="entry name" value="Glyco_hyd_65N_2"/>
    <property type="match status" value="2"/>
</dbReference>
<evidence type="ECO:0000313" key="8">
    <source>
        <dbReference type="EMBL" id="TXK46799.1"/>
    </source>
</evidence>
<dbReference type="Pfam" id="PF22124">
    <property type="entry name" value="Glyco_hydro_95_cat"/>
    <property type="match status" value="1"/>
</dbReference>
<dbReference type="GO" id="GO:0004560">
    <property type="term" value="F:alpha-L-fucosidase activity"/>
    <property type="evidence" value="ECO:0007669"/>
    <property type="project" value="TreeGrafter"/>
</dbReference>